<evidence type="ECO:0000313" key="1">
    <source>
        <dbReference type="EMBL" id="KAK9277004.1"/>
    </source>
</evidence>
<gene>
    <name evidence="1" type="ORF">L1049_006543</name>
</gene>
<reference evidence="1 2" key="1">
    <citation type="journal article" date="2024" name="Plant J.">
        <title>Genome sequences and population genomics reveal climatic adaptation and genomic divergence between two closely related sweetgum species.</title>
        <authorList>
            <person name="Xu W.Q."/>
            <person name="Ren C.Q."/>
            <person name="Zhang X.Y."/>
            <person name="Comes H.P."/>
            <person name="Liu X.H."/>
            <person name="Li Y.G."/>
            <person name="Kettle C.J."/>
            <person name="Jalonen R."/>
            <person name="Gaisberger H."/>
            <person name="Ma Y.Z."/>
            <person name="Qiu Y.X."/>
        </authorList>
    </citation>
    <scope>NUCLEOTIDE SEQUENCE [LARGE SCALE GENOMIC DNA]</scope>
    <source>
        <strain evidence="1">Hangzhou</strain>
    </source>
</reference>
<dbReference type="AlphaFoldDB" id="A0AAP0RG22"/>
<keyword evidence="2" id="KW-1185">Reference proteome</keyword>
<sequence length="177" mass="19574">MECTGADQGSRAIEGDLGLGNVDLGGTSRFGSLDSSAMPKPRFDPDFLKPPWQNFKAFTYNINERNLIGQTQFGKVYRGKIPVSLTEALDVTVKIWEYNPRLFDFGLLGGGIFGNLSLAKQHLCMSVGYVDPYVAKVELGMRCVEAEDHEKRPTMKEVVECLEQLQVVKLHGDAVGM</sequence>
<comment type="caution">
    <text evidence="1">The sequence shown here is derived from an EMBL/GenBank/DDBJ whole genome shotgun (WGS) entry which is preliminary data.</text>
</comment>
<name>A0AAP0RG22_LIQFO</name>
<dbReference type="Proteomes" id="UP001415857">
    <property type="component" value="Unassembled WGS sequence"/>
</dbReference>
<protein>
    <submittedName>
        <fullName evidence="1">Uncharacterized protein</fullName>
    </submittedName>
</protein>
<proteinExistence type="predicted"/>
<organism evidence="1 2">
    <name type="scientific">Liquidambar formosana</name>
    <name type="common">Formosan gum</name>
    <dbReference type="NCBI Taxonomy" id="63359"/>
    <lineage>
        <taxon>Eukaryota</taxon>
        <taxon>Viridiplantae</taxon>
        <taxon>Streptophyta</taxon>
        <taxon>Embryophyta</taxon>
        <taxon>Tracheophyta</taxon>
        <taxon>Spermatophyta</taxon>
        <taxon>Magnoliopsida</taxon>
        <taxon>eudicotyledons</taxon>
        <taxon>Gunneridae</taxon>
        <taxon>Pentapetalae</taxon>
        <taxon>Saxifragales</taxon>
        <taxon>Altingiaceae</taxon>
        <taxon>Liquidambar</taxon>
    </lineage>
</organism>
<evidence type="ECO:0000313" key="2">
    <source>
        <dbReference type="Proteomes" id="UP001415857"/>
    </source>
</evidence>
<dbReference type="EMBL" id="JBBPBK010000010">
    <property type="protein sequence ID" value="KAK9277004.1"/>
    <property type="molecule type" value="Genomic_DNA"/>
</dbReference>
<accession>A0AAP0RG22</accession>